<accession>A0A7W6WHV0</accession>
<evidence type="ECO:0000256" key="1">
    <source>
        <dbReference type="ARBA" id="ARBA00022723"/>
    </source>
</evidence>
<dbReference type="SUPFAM" id="SSF54593">
    <property type="entry name" value="Glyoxalase/Bleomycin resistance protein/Dihydroxybiphenyl dioxygenase"/>
    <property type="match status" value="1"/>
</dbReference>
<organism evidence="3 4">
    <name type="scientific">Rhizobium mongolense</name>
    <dbReference type="NCBI Taxonomy" id="57676"/>
    <lineage>
        <taxon>Bacteria</taxon>
        <taxon>Pseudomonadati</taxon>
        <taxon>Pseudomonadota</taxon>
        <taxon>Alphaproteobacteria</taxon>
        <taxon>Hyphomicrobiales</taxon>
        <taxon>Rhizobiaceae</taxon>
        <taxon>Rhizobium/Agrobacterium group</taxon>
        <taxon>Rhizobium</taxon>
    </lineage>
</organism>
<dbReference type="GO" id="GO:0046872">
    <property type="term" value="F:metal ion binding"/>
    <property type="evidence" value="ECO:0007669"/>
    <property type="project" value="UniProtKB-KW"/>
</dbReference>
<evidence type="ECO:0000259" key="2">
    <source>
        <dbReference type="PROSITE" id="PS51819"/>
    </source>
</evidence>
<dbReference type="GO" id="GO:0004493">
    <property type="term" value="F:methylmalonyl-CoA epimerase activity"/>
    <property type="evidence" value="ECO:0007669"/>
    <property type="project" value="TreeGrafter"/>
</dbReference>
<dbReference type="GO" id="GO:0046491">
    <property type="term" value="P:L-methylmalonyl-CoA metabolic process"/>
    <property type="evidence" value="ECO:0007669"/>
    <property type="project" value="TreeGrafter"/>
</dbReference>
<dbReference type="EMBL" id="JACIGM010000018">
    <property type="protein sequence ID" value="MBB4278405.1"/>
    <property type="molecule type" value="Genomic_DNA"/>
</dbReference>
<dbReference type="InterPro" id="IPR004360">
    <property type="entry name" value="Glyas_Fos-R_dOase_dom"/>
</dbReference>
<proteinExistence type="predicted"/>
<dbReference type="Proteomes" id="UP000533641">
    <property type="component" value="Unassembled WGS sequence"/>
</dbReference>
<keyword evidence="3" id="KW-0456">Lyase</keyword>
<dbReference type="PANTHER" id="PTHR43048">
    <property type="entry name" value="METHYLMALONYL-COA EPIMERASE"/>
    <property type="match status" value="1"/>
</dbReference>
<dbReference type="PROSITE" id="PS51819">
    <property type="entry name" value="VOC"/>
    <property type="match status" value="1"/>
</dbReference>
<dbReference type="InterPro" id="IPR051785">
    <property type="entry name" value="MMCE/EMCE_epimerase"/>
</dbReference>
<keyword evidence="3" id="KW-0560">Oxidoreductase</keyword>
<dbReference type="InterPro" id="IPR029068">
    <property type="entry name" value="Glyas_Bleomycin-R_OHBP_Dase"/>
</dbReference>
<protein>
    <submittedName>
        <fullName evidence="3">Catechol 2,3-dioxygenase-like lactoylglutathione lyase family enzyme</fullName>
    </submittedName>
</protein>
<dbReference type="InterPro" id="IPR037523">
    <property type="entry name" value="VOC_core"/>
</dbReference>
<dbReference type="Pfam" id="PF00903">
    <property type="entry name" value="Glyoxalase"/>
    <property type="match status" value="1"/>
</dbReference>
<gene>
    <name evidence="3" type="ORF">GGE12_006216</name>
</gene>
<sequence length="167" mass="18849">MADFTLPAKSPSSLFADVRGHHVAIRVPDRDTAIQWYQDKLDWRVIHTWPYADQQLAYLAPPNDDRFMVELLAGGDLGPHTVPVYKDLGDSLKHAGYHHFCLTVADIEATVEELRRRDVKILSEPFQVNEISRKIAFFADPFGNVVELAEVIAAQPRTTDEPKTISP</sequence>
<keyword evidence="1" id="KW-0479">Metal-binding</keyword>
<evidence type="ECO:0000313" key="3">
    <source>
        <dbReference type="EMBL" id="MBB4278405.1"/>
    </source>
</evidence>
<reference evidence="3 4" key="1">
    <citation type="submission" date="2020-08" db="EMBL/GenBank/DDBJ databases">
        <title>Genomic Encyclopedia of Type Strains, Phase IV (KMG-V): Genome sequencing to study the core and pangenomes of soil and plant-associated prokaryotes.</title>
        <authorList>
            <person name="Whitman W."/>
        </authorList>
    </citation>
    <scope>NUCLEOTIDE SEQUENCE [LARGE SCALE GENOMIC DNA]</scope>
    <source>
        <strain evidence="3 4">SEMIA 402</strain>
    </source>
</reference>
<dbReference type="GO" id="GO:0016829">
    <property type="term" value="F:lyase activity"/>
    <property type="evidence" value="ECO:0007669"/>
    <property type="project" value="UniProtKB-KW"/>
</dbReference>
<dbReference type="Gene3D" id="3.10.180.10">
    <property type="entry name" value="2,3-Dihydroxybiphenyl 1,2-Dioxygenase, domain 1"/>
    <property type="match status" value="1"/>
</dbReference>
<dbReference type="GO" id="GO:0051213">
    <property type="term" value="F:dioxygenase activity"/>
    <property type="evidence" value="ECO:0007669"/>
    <property type="project" value="UniProtKB-KW"/>
</dbReference>
<dbReference type="PANTHER" id="PTHR43048:SF6">
    <property type="entry name" value="BLR8189 PROTEIN"/>
    <property type="match status" value="1"/>
</dbReference>
<name>A0A7W6WHV0_9HYPH</name>
<comment type="caution">
    <text evidence="3">The sequence shown here is derived from an EMBL/GenBank/DDBJ whole genome shotgun (WGS) entry which is preliminary data.</text>
</comment>
<keyword evidence="3" id="KW-0223">Dioxygenase</keyword>
<evidence type="ECO:0000313" key="4">
    <source>
        <dbReference type="Proteomes" id="UP000533641"/>
    </source>
</evidence>
<feature type="domain" description="VOC" evidence="2">
    <location>
        <begin position="19"/>
        <end position="151"/>
    </location>
</feature>
<dbReference type="AlphaFoldDB" id="A0A7W6WHV0"/>
<dbReference type="RefSeq" id="WP_183929407.1">
    <property type="nucleotide sequence ID" value="NZ_JACIGM010000018.1"/>
</dbReference>